<keyword evidence="9" id="KW-1185">Reference proteome</keyword>
<dbReference type="EMBL" id="JAJNNZ010000004">
    <property type="protein sequence ID" value="MCJ2376718.1"/>
    <property type="molecule type" value="Genomic_DNA"/>
</dbReference>
<evidence type="ECO:0000256" key="1">
    <source>
        <dbReference type="ARBA" id="ARBA00004651"/>
    </source>
</evidence>
<name>A0A9X1WCN2_9VIBR</name>
<keyword evidence="2" id="KW-1003">Cell membrane</keyword>
<dbReference type="GO" id="GO:0005886">
    <property type="term" value="C:plasma membrane"/>
    <property type="evidence" value="ECO:0007669"/>
    <property type="project" value="UniProtKB-SubCell"/>
</dbReference>
<evidence type="ECO:0000313" key="8">
    <source>
        <dbReference type="EMBL" id="MCJ2376718.1"/>
    </source>
</evidence>
<keyword evidence="5 6" id="KW-0472">Membrane</keyword>
<evidence type="ECO:0000256" key="6">
    <source>
        <dbReference type="SAM" id="Phobius"/>
    </source>
</evidence>
<evidence type="ECO:0000256" key="2">
    <source>
        <dbReference type="ARBA" id="ARBA00022475"/>
    </source>
</evidence>
<keyword evidence="3 6" id="KW-0812">Transmembrane</keyword>
<sequence length="170" mass="18713">MEGISDNPYLLASRWSRLGASIIDSLIMAVFIVPVSYFSGGFDGLSNNPPTEPALSYQVIMALLGFGLYCAINWNYLKLNGQTVGKKLLGIKIVHLDGSQPSVNTLVFKRYAFYIFMPYVPLVGAIVSMVGILMIFGKQRRALHDRVVKTKVINCTKVPSSTESDSSYHA</sequence>
<proteinExistence type="predicted"/>
<dbReference type="PANTHER" id="PTHR36115:SF6">
    <property type="entry name" value="PROLINE-RICH ANTIGEN HOMOLOG"/>
    <property type="match status" value="1"/>
</dbReference>
<evidence type="ECO:0000256" key="4">
    <source>
        <dbReference type="ARBA" id="ARBA00022989"/>
    </source>
</evidence>
<feature type="transmembrane region" description="Helical" evidence="6">
    <location>
        <begin position="54"/>
        <end position="77"/>
    </location>
</feature>
<protein>
    <submittedName>
        <fullName evidence="8">RDD family protein</fullName>
    </submittedName>
</protein>
<comment type="subcellular location">
    <subcellularLocation>
        <location evidence="1">Cell membrane</location>
        <topology evidence="1">Multi-pass membrane protein</topology>
    </subcellularLocation>
</comment>
<dbReference type="AlphaFoldDB" id="A0A9X1WCN2"/>
<dbReference type="RefSeq" id="WP_244356519.1">
    <property type="nucleotide sequence ID" value="NZ_JAJNNZ010000004.1"/>
</dbReference>
<evidence type="ECO:0000256" key="3">
    <source>
        <dbReference type="ARBA" id="ARBA00022692"/>
    </source>
</evidence>
<reference evidence="8" key="1">
    <citation type="submission" date="2021-11" db="EMBL/GenBank/DDBJ databases">
        <title>Vibrio ZSDE26 sp. nov. and Vibrio ZSDZ34 sp. nov., isolated from coastal seawater in Qingdao.</title>
        <authorList>
            <person name="Zhang P."/>
        </authorList>
    </citation>
    <scope>NUCLEOTIDE SEQUENCE</scope>
    <source>
        <strain evidence="8">ZSDZ34</strain>
    </source>
</reference>
<gene>
    <name evidence="8" type="ORF">LNL84_07690</name>
</gene>
<feature type="transmembrane region" description="Helical" evidence="6">
    <location>
        <begin position="20"/>
        <end position="42"/>
    </location>
</feature>
<dbReference type="PANTHER" id="PTHR36115">
    <property type="entry name" value="PROLINE-RICH ANTIGEN HOMOLOG-RELATED"/>
    <property type="match status" value="1"/>
</dbReference>
<feature type="transmembrane region" description="Helical" evidence="6">
    <location>
        <begin position="111"/>
        <end position="136"/>
    </location>
</feature>
<dbReference type="InterPro" id="IPR010432">
    <property type="entry name" value="RDD"/>
</dbReference>
<dbReference type="Pfam" id="PF06271">
    <property type="entry name" value="RDD"/>
    <property type="match status" value="1"/>
</dbReference>
<dbReference type="Proteomes" id="UP001139488">
    <property type="component" value="Unassembled WGS sequence"/>
</dbReference>
<feature type="domain" description="RDD" evidence="7">
    <location>
        <begin position="12"/>
        <end position="147"/>
    </location>
</feature>
<organism evidence="8 9">
    <name type="scientific">Vibrio gelatinilyticus</name>
    <dbReference type="NCBI Taxonomy" id="2893468"/>
    <lineage>
        <taxon>Bacteria</taxon>
        <taxon>Pseudomonadati</taxon>
        <taxon>Pseudomonadota</taxon>
        <taxon>Gammaproteobacteria</taxon>
        <taxon>Vibrionales</taxon>
        <taxon>Vibrionaceae</taxon>
        <taxon>Vibrio</taxon>
    </lineage>
</organism>
<evidence type="ECO:0000259" key="7">
    <source>
        <dbReference type="Pfam" id="PF06271"/>
    </source>
</evidence>
<keyword evidence="4 6" id="KW-1133">Transmembrane helix</keyword>
<evidence type="ECO:0000313" key="9">
    <source>
        <dbReference type="Proteomes" id="UP001139488"/>
    </source>
</evidence>
<evidence type="ECO:0000256" key="5">
    <source>
        <dbReference type="ARBA" id="ARBA00023136"/>
    </source>
</evidence>
<dbReference type="InterPro" id="IPR051791">
    <property type="entry name" value="Pra-immunoreactive"/>
</dbReference>
<accession>A0A9X1WCN2</accession>
<comment type="caution">
    <text evidence="8">The sequence shown here is derived from an EMBL/GenBank/DDBJ whole genome shotgun (WGS) entry which is preliminary data.</text>
</comment>